<feature type="region of interest" description="Disordered" evidence="1">
    <location>
        <begin position="405"/>
        <end position="467"/>
    </location>
</feature>
<dbReference type="AlphaFoldDB" id="A0AB72WZE3"/>
<comment type="caution">
    <text evidence="2">The sequence shown here is derived from an EMBL/GenBank/DDBJ whole genome shotgun (WGS) entry which is preliminary data.</text>
</comment>
<proteinExistence type="predicted"/>
<name>A0AB72WZE3_9RALS</name>
<organism evidence="2 3">
    <name type="scientific">Ralstonia edaphi</name>
    <dbReference type="NCBI Taxonomy" id="3058599"/>
    <lineage>
        <taxon>Bacteria</taxon>
        <taxon>Pseudomonadati</taxon>
        <taxon>Pseudomonadota</taxon>
        <taxon>Betaproteobacteria</taxon>
        <taxon>Burkholderiales</taxon>
        <taxon>Burkholderiaceae</taxon>
        <taxon>Ralstonia</taxon>
    </lineage>
</organism>
<gene>
    <name evidence="2" type="ORF">R16034_00810</name>
</gene>
<keyword evidence="3" id="KW-1185">Reference proteome</keyword>
<sequence length="631" mass="66625">MASNVDTIREFLVGLGFKVDEAGQKRFVDGVENATVKVVKLGAAVATTAAAVVAGVAKIADQMEGLYFASLRTKATVENIQALDFAAGQMGSTAQAAVGSLESLARFMRNSPGAEGLLHSIGVQTRDANGALRDTTEIMSDLGARFAQMPYYLSNAYAQALGIDEKTLMAMREGMGQFSDEYREMLAKAGMDSQEAAKSSHEFMNEVRSLGAAFVILGQKVATTLTGKLSGDLRRFRDGVVDNFGRVAEIVEKVARGVLLVADVVSTLALRGMQAIGAVVDWFNGLDGTVKTIIETVAALGLAWKLLSAGFLATPIGRIVAVGTAILALYDDYKVWKEGGKSLIDWEQWEPGIKAAGAGIRWLKDLLSDMMYRAIAAVDAINAIWHRDWKRLKFAVGEFLGGQGKPYGDQEQPAAPVPSAPQSAPTVPGGPASPAPAPGASGGSARQPRGIRNNNPGNLNYVGQAGATREAGPNGRFAVFQTAEDGLMALAHQLRLYAQRGINSVRAIISKFAPPSENDTQSYIESVSKRLGVDSNATLNVNDPRVMQGLMDAIIKVENGRNPYSTEQLASASAVRSNGGQGGGAAPVTLTQETTIHVTGGGDPQATAQAVSQAQNGVNQRLVRNMRTAVQ</sequence>
<accession>A0AB72WZE3</accession>
<reference evidence="2 3" key="1">
    <citation type="submission" date="2023-07" db="EMBL/GenBank/DDBJ databases">
        <authorList>
            <person name="Peeters C."/>
        </authorList>
    </citation>
    <scope>NUCLEOTIDE SEQUENCE [LARGE SCALE GENOMIC DNA]</scope>
    <source>
        <strain evidence="2 3">R-16034</strain>
    </source>
</reference>
<evidence type="ECO:0000313" key="3">
    <source>
        <dbReference type="Proteomes" id="UP001189225"/>
    </source>
</evidence>
<evidence type="ECO:0000313" key="2">
    <source>
        <dbReference type="EMBL" id="CAJ0737682.1"/>
    </source>
</evidence>
<dbReference type="EMBL" id="CATWHI010000001">
    <property type="protein sequence ID" value="CAJ0737682.1"/>
    <property type="molecule type" value="Genomic_DNA"/>
</dbReference>
<dbReference type="Proteomes" id="UP001189225">
    <property type="component" value="Unassembled WGS sequence"/>
</dbReference>
<feature type="compositionally biased region" description="Low complexity" evidence="1">
    <location>
        <begin position="420"/>
        <end position="430"/>
    </location>
</feature>
<evidence type="ECO:0008006" key="4">
    <source>
        <dbReference type="Google" id="ProtNLM"/>
    </source>
</evidence>
<dbReference type="RefSeq" id="WP_316898719.1">
    <property type="nucleotide sequence ID" value="NZ_CATWHI010000001.1"/>
</dbReference>
<evidence type="ECO:0000256" key="1">
    <source>
        <dbReference type="SAM" id="MobiDB-lite"/>
    </source>
</evidence>
<protein>
    <recommendedName>
        <fullName evidence="4">Bacteriophage protein</fullName>
    </recommendedName>
</protein>